<accession>A0A3N2CS63</accession>
<dbReference type="PANTHER" id="PTHR48100:SF1">
    <property type="entry name" value="HISTIDINE PHOSPHATASE FAMILY PROTEIN-RELATED"/>
    <property type="match status" value="1"/>
</dbReference>
<dbReference type="Pfam" id="PF00300">
    <property type="entry name" value="His_Phos_1"/>
    <property type="match status" value="1"/>
</dbReference>
<evidence type="ECO:0000313" key="4">
    <source>
        <dbReference type="Proteomes" id="UP000281738"/>
    </source>
</evidence>
<comment type="caution">
    <text evidence="3">The sequence shown here is derived from an EMBL/GenBank/DDBJ whole genome shotgun (WGS) entry which is preliminary data.</text>
</comment>
<dbReference type="Proteomes" id="UP000281738">
    <property type="component" value="Unassembled WGS sequence"/>
</dbReference>
<feature type="active site" description="Tele-phosphohistidine intermediate" evidence="1">
    <location>
        <position position="27"/>
    </location>
</feature>
<protein>
    <submittedName>
        <fullName evidence="3">Broad specificity phosphatase PhoE</fullName>
    </submittedName>
</protein>
<feature type="active site" description="Proton donor/acceptor" evidence="1">
    <location>
        <position position="105"/>
    </location>
</feature>
<dbReference type="Gene3D" id="3.40.50.1240">
    <property type="entry name" value="Phosphoglycerate mutase-like"/>
    <property type="match status" value="1"/>
</dbReference>
<evidence type="ECO:0000313" key="3">
    <source>
        <dbReference type="EMBL" id="ROR90360.1"/>
    </source>
</evidence>
<dbReference type="EMBL" id="RKHO01000001">
    <property type="protein sequence ID" value="ROR90360.1"/>
    <property type="molecule type" value="Genomic_DNA"/>
</dbReference>
<dbReference type="SMART" id="SM00855">
    <property type="entry name" value="PGAM"/>
    <property type="match status" value="1"/>
</dbReference>
<reference evidence="3 4" key="1">
    <citation type="submission" date="2018-11" db="EMBL/GenBank/DDBJ databases">
        <title>Sequencing the genomes of 1000 actinobacteria strains.</title>
        <authorList>
            <person name="Klenk H.-P."/>
        </authorList>
    </citation>
    <scope>NUCLEOTIDE SEQUENCE [LARGE SCALE GENOMIC DNA]</scope>
    <source>
        <strain evidence="3 4">DSM 12652</strain>
    </source>
</reference>
<organism evidence="3 4">
    <name type="scientific">Nocardioides aurantiacus</name>
    <dbReference type="NCBI Taxonomy" id="86796"/>
    <lineage>
        <taxon>Bacteria</taxon>
        <taxon>Bacillati</taxon>
        <taxon>Actinomycetota</taxon>
        <taxon>Actinomycetes</taxon>
        <taxon>Propionibacteriales</taxon>
        <taxon>Nocardioidaceae</taxon>
        <taxon>Nocardioides</taxon>
    </lineage>
</organism>
<sequence>MSSGSTPAPSRGWGPPAEPTTLVLVRHGVTDHTLGKRFSGGLASANPPLNEEGRAQALATGEWLAPLAHDFDVVVSSPVRRTRETAEIVAEQLRLEIEVEHGIAEMEFGSWDGLSFAEVQERFPDDLSAWLGDLDAAPHGGESMRTVQQRVLEGRDRILEKYAGRTVVAVSHVTPIKVIVAEAMGASLEGVYRMELGPASVTVVSYATTPDGEVRPYLRLFNGRPTHVFG</sequence>
<dbReference type="SUPFAM" id="SSF53254">
    <property type="entry name" value="Phosphoglycerate mutase-like"/>
    <property type="match status" value="1"/>
</dbReference>
<feature type="binding site" evidence="2">
    <location>
        <position position="81"/>
    </location>
    <ligand>
        <name>substrate</name>
    </ligand>
</feature>
<dbReference type="InterPro" id="IPR050275">
    <property type="entry name" value="PGM_Phosphatase"/>
</dbReference>
<name>A0A3N2CS63_9ACTN</name>
<evidence type="ECO:0000256" key="1">
    <source>
        <dbReference type="PIRSR" id="PIRSR613078-1"/>
    </source>
</evidence>
<dbReference type="CDD" id="cd07067">
    <property type="entry name" value="HP_PGM_like"/>
    <property type="match status" value="1"/>
</dbReference>
<proteinExistence type="predicted"/>
<gene>
    <name evidence="3" type="ORF">EDD33_1199</name>
</gene>
<dbReference type="InterPro" id="IPR013078">
    <property type="entry name" value="His_Pase_superF_clade-1"/>
</dbReference>
<dbReference type="AlphaFoldDB" id="A0A3N2CS63"/>
<keyword evidence="4" id="KW-1185">Reference proteome</keyword>
<dbReference type="InterPro" id="IPR029033">
    <property type="entry name" value="His_PPase_superfam"/>
</dbReference>
<dbReference type="GO" id="GO:0005737">
    <property type="term" value="C:cytoplasm"/>
    <property type="evidence" value="ECO:0007669"/>
    <property type="project" value="TreeGrafter"/>
</dbReference>
<dbReference type="PANTHER" id="PTHR48100">
    <property type="entry name" value="BROAD-SPECIFICITY PHOSPHATASE YOR283W-RELATED"/>
    <property type="match status" value="1"/>
</dbReference>
<dbReference type="GO" id="GO:0016791">
    <property type="term" value="F:phosphatase activity"/>
    <property type="evidence" value="ECO:0007669"/>
    <property type="project" value="TreeGrafter"/>
</dbReference>
<evidence type="ECO:0000256" key="2">
    <source>
        <dbReference type="PIRSR" id="PIRSR613078-2"/>
    </source>
</evidence>